<feature type="region of interest" description="Disordered" evidence="1">
    <location>
        <begin position="166"/>
        <end position="209"/>
    </location>
</feature>
<gene>
    <name evidence="2" type="ORF">Din_042737</name>
</gene>
<protein>
    <submittedName>
        <fullName evidence="2">Uncharacterized protein</fullName>
    </submittedName>
</protein>
<accession>A0A5B7BZ87</accession>
<feature type="region of interest" description="Disordered" evidence="1">
    <location>
        <begin position="103"/>
        <end position="154"/>
    </location>
</feature>
<evidence type="ECO:0000313" key="2">
    <source>
        <dbReference type="EMBL" id="MPA73296.1"/>
    </source>
</evidence>
<name>A0A5B7BZ87_DAVIN</name>
<proteinExistence type="predicted"/>
<reference evidence="2" key="1">
    <citation type="submission" date="2019-08" db="EMBL/GenBank/DDBJ databases">
        <title>Reference gene set and small RNA set construction with multiple tissues from Davidia involucrata Baill.</title>
        <authorList>
            <person name="Yang H."/>
            <person name="Zhou C."/>
            <person name="Li G."/>
            <person name="Wang J."/>
            <person name="Gao P."/>
            <person name="Wang M."/>
            <person name="Wang R."/>
            <person name="Zhao Y."/>
        </authorList>
    </citation>
    <scope>NUCLEOTIDE SEQUENCE</scope>
    <source>
        <tissue evidence="2">Mixed with DoveR01_LX</tissue>
    </source>
</reference>
<dbReference type="EMBL" id="GHES01042737">
    <property type="protein sequence ID" value="MPA73296.1"/>
    <property type="molecule type" value="Transcribed_RNA"/>
</dbReference>
<dbReference type="PANTHER" id="PTHR37728:SF1">
    <property type="entry name" value="OS06G0132300 PROTEIN"/>
    <property type="match status" value="1"/>
</dbReference>
<dbReference type="PANTHER" id="PTHR37728">
    <property type="entry name" value="BNAA04G26730D PROTEIN"/>
    <property type="match status" value="1"/>
</dbReference>
<evidence type="ECO:0000256" key="1">
    <source>
        <dbReference type="SAM" id="MobiDB-lite"/>
    </source>
</evidence>
<sequence length="235" mass="26383">MSCQGLFCFVLVMERVGQNKGMEEVVVRFCIFESREYNTGGSTVKEVYRRRSLEPHKTMWAASPIPPRPWLWLPKIATASSKPPEPRFALALTVSSKFQRPRDIGGLGHALKSNTQQRKSIKPLGQTDNLPPPTNTTSDSRRPQQERQLSGSDVLLALQRATAKKLKKNRGDYYSSSASAPKNRRGGRDGNGTEQEDEEDNNSDYSNVRPLCMKSGWSCHLDELESQLQQLLDSS</sequence>
<organism evidence="2">
    <name type="scientific">Davidia involucrata</name>
    <name type="common">Dove tree</name>
    <dbReference type="NCBI Taxonomy" id="16924"/>
    <lineage>
        <taxon>Eukaryota</taxon>
        <taxon>Viridiplantae</taxon>
        <taxon>Streptophyta</taxon>
        <taxon>Embryophyta</taxon>
        <taxon>Tracheophyta</taxon>
        <taxon>Spermatophyta</taxon>
        <taxon>Magnoliopsida</taxon>
        <taxon>eudicotyledons</taxon>
        <taxon>Gunneridae</taxon>
        <taxon>Pentapetalae</taxon>
        <taxon>asterids</taxon>
        <taxon>Cornales</taxon>
        <taxon>Nyssaceae</taxon>
        <taxon>Davidia</taxon>
    </lineage>
</organism>
<dbReference type="AlphaFoldDB" id="A0A5B7BZ87"/>